<evidence type="ECO:0000259" key="1">
    <source>
        <dbReference type="Pfam" id="PF01636"/>
    </source>
</evidence>
<dbReference type="InterPro" id="IPR051678">
    <property type="entry name" value="AGP_Transferase"/>
</dbReference>
<dbReference type="RefSeq" id="WP_315735637.1">
    <property type="nucleotide sequence ID" value="NZ_JAVYII010000010.1"/>
</dbReference>
<dbReference type="InterPro" id="IPR011009">
    <property type="entry name" value="Kinase-like_dom_sf"/>
</dbReference>
<comment type="caution">
    <text evidence="2">The sequence shown here is derived from an EMBL/GenBank/DDBJ whole genome shotgun (WGS) entry which is preliminary data.</text>
</comment>
<dbReference type="Pfam" id="PF01636">
    <property type="entry name" value="APH"/>
    <property type="match status" value="1"/>
</dbReference>
<dbReference type="PANTHER" id="PTHR21310:SF15">
    <property type="entry name" value="AMINOGLYCOSIDE PHOSPHOTRANSFERASE DOMAIN-CONTAINING PROTEIN"/>
    <property type="match status" value="1"/>
</dbReference>
<dbReference type="InterPro" id="IPR002575">
    <property type="entry name" value="Aminoglycoside_PTrfase"/>
</dbReference>
<keyword evidence="3" id="KW-1185">Reference proteome</keyword>
<evidence type="ECO:0000313" key="2">
    <source>
        <dbReference type="EMBL" id="MDT9595161.1"/>
    </source>
</evidence>
<dbReference type="Proteomes" id="UP001268542">
    <property type="component" value="Unassembled WGS sequence"/>
</dbReference>
<dbReference type="EMBL" id="JAVYII010000010">
    <property type="protein sequence ID" value="MDT9595161.1"/>
    <property type="molecule type" value="Genomic_DNA"/>
</dbReference>
<organism evidence="2 3">
    <name type="scientific">Nocardioides imazamoxiresistens</name>
    <dbReference type="NCBI Taxonomy" id="3231893"/>
    <lineage>
        <taxon>Bacteria</taxon>
        <taxon>Bacillati</taxon>
        <taxon>Actinomycetota</taxon>
        <taxon>Actinomycetes</taxon>
        <taxon>Propionibacteriales</taxon>
        <taxon>Nocardioidaceae</taxon>
        <taxon>Nocardioides</taxon>
    </lineage>
</organism>
<sequence length="301" mass="31159">MVLDRGPGGLEPLAGGWSGETFVAEVAGERTVVRIFADPRHGPHAAEVQASLLRLVRGLLPVPEVLEVRPADAYAGTPGVLVTSFLPGVRGDLHVARPDADLGAAGRAAGAVAARLAAMPLLHRGLFVGADLRVEPFGVGTGAGGTADWVEAHRESLVARGWGEDLLAGLDEVAAAADLLLGAVARASLVHSDLNPKNLLLDPTTGAVTGVVDWEFAHAGHPYTDLGNLLRSDRDPRWVEGVLDAWSQQHGTADGAPLELARHADLVALVDLAAGPGRSPVAEAARRQLRAVAAGRDVHAV</sequence>
<proteinExistence type="predicted"/>
<feature type="domain" description="Aminoglycoside phosphotransferase" evidence="1">
    <location>
        <begin position="10"/>
        <end position="250"/>
    </location>
</feature>
<protein>
    <submittedName>
        <fullName evidence="2">Phosphotransferase</fullName>
    </submittedName>
</protein>
<dbReference type="SUPFAM" id="SSF56112">
    <property type="entry name" value="Protein kinase-like (PK-like)"/>
    <property type="match status" value="1"/>
</dbReference>
<evidence type="ECO:0000313" key="3">
    <source>
        <dbReference type="Proteomes" id="UP001268542"/>
    </source>
</evidence>
<accession>A0ABU3Q1Z4</accession>
<dbReference type="PANTHER" id="PTHR21310">
    <property type="entry name" value="AMINOGLYCOSIDE PHOSPHOTRANSFERASE-RELATED-RELATED"/>
    <property type="match status" value="1"/>
</dbReference>
<name>A0ABU3Q1Z4_9ACTN</name>
<dbReference type="Gene3D" id="3.90.1200.10">
    <property type="match status" value="1"/>
</dbReference>
<gene>
    <name evidence="2" type="ORF">RDV89_18885</name>
</gene>
<reference evidence="2 3" key="1">
    <citation type="submission" date="2023-08" db="EMBL/GenBank/DDBJ databases">
        <title>Nocardioides seae sp. nov., a bacterium isolated from a soil.</title>
        <authorList>
            <person name="Wang X."/>
        </authorList>
    </citation>
    <scope>NUCLEOTIDE SEQUENCE [LARGE SCALE GENOMIC DNA]</scope>
    <source>
        <strain evidence="2 3">YZH12</strain>
    </source>
</reference>